<sequence length="290" mass="33570">MANSPSHKFGQIIGDLLEEIMTPPLQQFCDQRGFYLDKKGERGAARSGKKVTWEDKFGNKHDLDFVIEKNGSINQKGRPIAFIEAAWRRYTKHSRNKTQEIQGAILPIAEKYYWDQPFLGTVLAGEFTDGSLTQMRSSGFQVMYFPYETVISAFQFVGINAEFDESTPDSDFQHAINQIETLDLTQWNQLKSNLIQQNSQLLNDFLSKLTEYLDRQIDRIILIPLHGAENEFYSMNDALNFIQNYDLKVPCNSTFKKFEVIVWYNNSNKIDAQFSTKEEVFRFLNYVATT</sequence>
<comment type="caution">
    <text evidence="1">The sequence shown here is derived from an EMBL/GenBank/DDBJ whole genome shotgun (WGS) entry which is preliminary data.</text>
</comment>
<name>A0A1A9RG06_EIKCO</name>
<dbReference type="RefSeq" id="WP_064083752.1">
    <property type="nucleotide sequence ID" value="NZ_LXSF01000002.1"/>
</dbReference>
<dbReference type="Proteomes" id="UP000078003">
    <property type="component" value="Unassembled WGS sequence"/>
</dbReference>
<evidence type="ECO:0000313" key="1">
    <source>
        <dbReference type="EMBL" id="OAM17341.1"/>
    </source>
</evidence>
<dbReference type="AlphaFoldDB" id="A0A1A9RG06"/>
<protein>
    <submittedName>
        <fullName evidence="1">DNA methylase</fullName>
    </submittedName>
</protein>
<organism evidence="1 2">
    <name type="scientific">Eikenella corrodens</name>
    <dbReference type="NCBI Taxonomy" id="539"/>
    <lineage>
        <taxon>Bacteria</taxon>
        <taxon>Pseudomonadati</taxon>
        <taxon>Pseudomonadota</taxon>
        <taxon>Betaproteobacteria</taxon>
        <taxon>Neisseriales</taxon>
        <taxon>Neisseriaceae</taxon>
        <taxon>Eikenella</taxon>
    </lineage>
</organism>
<evidence type="ECO:0000313" key="2">
    <source>
        <dbReference type="Proteomes" id="UP000078003"/>
    </source>
</evidence>
<dbReference type="EMBL" id="LXSF01000002">
    <property type="protein sequence ID" value="OAM17341.1"/>
    <property type="molecule type" value="Genomic_DNA"/>
</dbReference>
<accession>A0A1A9RG06</accession>
<keyword evidence="1" id="KW-0489">Methyltransferase</keyword>
<proteinExistence type="predicted"/>
<keyword evidence="1" id="KW-0808">Transferase</keyword>
<dbReference type="GO" id="GO:0032259">
    <property type="term" value="P:methylation"/>
    <property type="evidence" value="ECO:0007669"/>
    <property type="project" value="UniProtKB-KW"/>
</dbReference>
<dbReference type="GO" id="GO:0008168">
    <property type="term" value="F:methyltransferase activity"/>
    <property type="evidence" value="ECO:0007669"/>
    <property type="project" value="UniProtKB-KW"/>
</dbReference>
<gene>
    <name evidence="1" type="ORF">A7P85_03075</name>
</gene>
<reference evidence="2" key="1">
    <citation type="submission" date="2016-05" db="EMBL/GenBank/DDBJ databases">
        <title>Draft genome of Corynebacterium afermentans subsp. afermentans LCDC 88199T.</title>
        <authorList>
            <person name="Bernier A.-M."/>
            <person name="Bernard K."/>
        </authorList>
    </citation>
    <scope>NUCLEOTIDE SEQUENCE [LARGE SCALE GENOMIC DNA]</scope>
    <source>
        <strain evidence="2">NML01-0328</strain>
    </source>
</reference>